<accession>A0ABT1UGQ6</accession>
<dbReference type="Gene3D" id="3.40.50.2300">
    <property type="match status" value="1"/>
</dbReference>
<keyword evidence="5" id="KW-1185">Reference proteome</keyword>
<dbReference type="SUPFAM" id="SSF109604">
    <property type="entry name" value="HD-domain/PDEase-like"/>
    <property type="match status" value="1"/>
</dbReference>
<evidence type="ECO:0000313" key="5">
    <source>
        <dbReference type="Proteomes" id="UP001524569"/>
    </source>
</evidence>
<dbReference type="PROSITE" id="PS50110">
    <property type="entry name" value="RESPONSE_REGULATORY"/>
    <property type="match status" value="1"/>
</dbReference>
<evidence type="ECO:0000313" key="4">
    <source>
        <dbReference type="EMBL" id="MCQ8181226.1"/>
    </source>
</evidence>
<dbReference type="InterPro" id="IPR037522">
    <property type="entry name" value="HD_GYP_dom"/>
</dbReference>
<evidence type="ECO:0000259" key="2">
    <source>
        <dbReference type="PROSITE" id="PS50110"/>
    </source>
</evidence>
<dbReference type="SMART" id="SM00448">
    <property type="entry name" value="REC"/>
    <property type="match status" value="1"/>
</dbReference>
<reference evidence="4 5" key="1">
    <citation type="submission" date="2022-07" db="EMBL/GenBank/DDBJ databases">
        <title>Methylomonas rivi sp. nov., Methylomonas rosea sp. nov., Methylomonas aureus sp. nov. and Methylomonas subterranea sp. nov., four novel methanotrophs isolated from a freshwater creek and the deep terrestrial subsurface.</title>
        <authorList>
            <person name="Abin C."/>
            <person name="Sankaranarayanan K."/>
            <person name="Garner C."/>
            <person name="Sindelar R."/>
            <person name="Kotary K."/>
            <person name="Garner R."/>
            <person name="Barclay S."/>
            <person name="Lawson P."/>
            <person name="Krumholz L."/>
        </authorList>
    </citation>
    <scope>NUCLEOTIDE SEQUENCE [LARGE SCALE GENOMIC DNA]</scope>
    <source>
        <strain evidence="4 5">SURF-1</strain>
    </source>
</reference>
<sequence length="379" mass="41431">MPVSRLPARPQQFAETTQSRLARPAQIAPWSSGSLSSEYAMPHNPILIVDDEPTNLAVLRSILEPDHRLVFATSGEQALVAVAKHKPSLILLDIQMPGLNGYQVCEILKADPASEAIPVIFVTSLSDRGNEEAGFAAGCVDYLSKPVVPSLVKARVKTHLSLVRSSRLERSYRDAISMLGEAGHFNDTDTGVHIWRMAAYAKALAQRVSWDCADAELLECAATMHDTGKIGVPDAILRKPGPLSGEEWVVMRRHCRIGHDILSKSDAPIFKLAAEVALSHHERWDGKGYPQGIAAGAIPEAARIVMVADVFDALTMRRPYKEPWPVERAFETIAADSGSHFDPDIARCFLGMQDSILQIRDEWALREQTAEPGTAGFSA</sequence>
<proteinExistence type="predicted"/>
<dbReference type="PANTHER" id="PTHR45228:SF5">
    <property type="entry name" value="CYCLIC DI-GMP PHOSPHODIESTERASE VC_1348-RELATED"/>
    <property type="match status" value="1"/>
</dbReference>
<feature type="domain" description="HD-GYP" evidence="3">
    <location>
        <begin position="168"/>
        <end position="365"/>
    </location>
</feature>
<gene>
    <name evidence="4" type="ORF">NP603_08905</name>
</gene>
<dbReference type="InterPro" id="IPR011006">
    <property type="entry name" value="CheY-like_superfamily"/>
</dbReference>
<protein>
    <submittedName>
        <fullName evidence="4">Response regulator</fullName>
    </submittedName>
</protein>
<feature type="modified residue" description="4-aspartylphosphate" evidence="1">
    <location>
        <position position="93"/>
    </location>
</feature>
<comment type="caution">
    <text evidence="4">The sequence shown here is derived from an EMBL/GenBank/DDBJ whole genome shotgun (WGS) entry which is preliminary data.</text>
</comment>
<dbReference type="SUPFAM" id="SSF52172">
    <property type="entry name" value="CheY-like"/>
    <property type="match status" value="1"/>
</dbReference>
<dbReference type="Pfam" id="PF13487">
    <property type="entry name" value="HD_5"/>
    <property type="match status" value="1"/>
</dbReference>
<evidence type="ECO:0000256" key="1">
    <source>
        <dbReference type="PROSITE-ProRule" id="PRU00169"/>
    </source>
</evidence>
<dbReference type="Gene3D" id="1.10.3210.10">
    <property type="entry name" value="Hypothetical protein af1432"/>
    <property type="match status" value="1"/>
</dbReference>
<evidence type="ECO:0000259" key="3">
    <source>
        <dbReference type="PROSITE" id="PS51832"/>
    </source>
</evidence>
<dbReference type="InterPro" id="IPR052020">
    <property type="entry name" value="Cyclic_di-GMP/3'3'-cGAMP_PDE"/>
</dbReference>
<feature type="domain" description="Response regulatory" evidence="2">
    <location>
        <begin position="45"/>
        <end position="160"/>
    </location>
</feature>
<dbReference type="PROSITE" id="PS51832">
    <property type="entry name" value="HD_GYP"/>
    <property type="match status" value="1"/>
</dbReference>
<keyword evidence="1" id="KW-0597">Phosphoprotein</keyword>
<dbReference type="Proteomes" id="UP001524569">
    <property type="component" value="Unassembled WGS sequence"/>
</dbReference>
<dbReference type="PANTHER" id="PTHR45228">
    <property type="entry name" value="CYCLIC DI-GMP PHOSPHODIESTERASE TM_0186-RELATED"/>
    <property type="match status" value="1"/>
</dbReference>
<dbReference type="InterPro" id="IPR001789">
    <property type="entry name" value="Sig_transdc_resp-reg_receiver"/>
</dbReference>
<dbReference type="CDD" id="cd00077">
    <property type="entry name" value="HDc"/>
    <property type="match status" value="1"/>
</dbReference>
<dbReference type="Pfam" id="PF00072">
    <property type="entry name" value="Response_reg"/>
    <property type="match status" value="1"/>
</dbReference>
<dbReference type="EMBL" id="JANIBM010000007">
    <property type="protein sequence ID" value="MCQ8181226.1"/>
    <property type="molecule type" value="Genomic_DNA"/>
</dbReference>
<dbReference type="SMART" id="SM00471">
    <property type="entry name" value="HDc"/>
    <property type="match status" value="1"/>
</dbReference>
<name>A0ABT1UGQ6_9GAMM</name>
<dbReference type="InterPro" id="IPR003607">
    <property type="entry name" value="HD/PDEase_dom"/>
</dbReference>
<organism evidence="4 5">
    <name type="scientific">Methylomonas aurea</name>
    <dbReference type="NCBI Taxonomy" id="2952224"/>
    <lineage>
        <taxon>Bacteria</taxon>
        <taxon>Pseudomonadati</taxon>
        <taxon>Pseudomonadota</taxon>
        <taxon>Gammaproteobacteria</taxon>
        <taxon>Methylococcales</taxon>
        <taxon>Methylococcaceae</taxon>
        <taxon>Methylomonas</taxon>
    </lineage>
</organism>